<comment type="similarity">
    <text evidence="2">Belongs to the nematode receptor-like protein sre family.</text>
</comment>
<keyword evidence="3 6" id="KW-0812">Transmembrane</keyword>
<keyword evidence="8" id="KW-1185">Reference proteome</keyword>
<evidence type="ECO:0000256" key="2">
    <source>
        <dbReference type="ARBA" id="ARBA00006803"/>
    </source>
</evidence>
<feature type="transmembrane region" description="Helical" evidence="6">
    <location>
        <begin position="195"/>
        <end position="216"/>
    </location>
</feature>
<evidence type="ECO:0000256" key="6">
    <source>
        <dbReference type="SAM" id="Phobius"/>
    </source>
</evidence>
<dbReference type="PANTHER" id="PTHR23128">
    <property type="entry name" value="SERPENTINE RECEPTOR, CLASS E (EPSILON)-RELATED"/>
    <property type="match status" value="1"/>
</dbReference>
<keyword evidence="5 6" id="KW-0472">Membrane</keyword>
<comment type="subcellular location">
    <subcellularLocation>
        <location evidence="1">Membrane</location>
        <topology evidence="1">Multi-pass membrane protein</topology>
    </subcellularLocation>
</comment>
<reference evidence="7" key="1">
    <citation type="submission" date="2007-07" db="EMBL/GenBank/DDBJ databases">
        <title>PCAP assembly of the Caenorhabditis remanei genome.</title>
        <authorList>
            <consortium name="The Caenorhabditis remanei Sequencing Consortium"/>
            <person name="Wilson R.K."/>
        </authorList>
    </citation>
    <scope>NUCLEOTIDE SEQUENCE [LARGE SCALE GENOMIC DNA]</scope>
    <source>
        <strain evidence="7">PB4641</strain>
    </source>
</reference>
<evidence type="ECO:0000313" key="8">
    <source>
        <dbReference type="Proteomes" id="UP000008281"/>
    </source>
</evidence>
<dbReference type="InParanoid" id="E3M152"/>
<dbReference type="GO" id="GO:0016020">
    <property type="term" value="C:membrane"/>
    <property type="evidence" value="ECO:0007669"/>
    <property type="project" value="UniProtKB-SubCell"/>
</dbReference>
<dbReference type="eggNOG" id="ENOG502R91Z">
    <property type="taxonomic scope" value="Eukaryota"/>
</dbReference>
<feature type="transmembrane region" description="Helical" evidence="6">
    <location>
        <begin position="168"/>
        <end position="189"/>
    </location>
</feature>
<dbReference type="Pfam" id="PF03125">
    <property type="entry name" value="Sre"/>
    <property type="match status" value="2"/>
</dbReference>
<evidence type="ECO:0000256" key="1">
    <source>
        <dbReference type="ARBA" id="ARBA00004141"/>
    </source>
</evidence>
<accession>E3M152</accession>
<evidence type="ECO:0000313" key="7">
    <source>
        <dbReference type="EMBL" id="EFO88622.1"/>
    </source>
</evidence>
<feature type="transmembrane region" description="Helical" evidence="6">
    <location>
        <begin position="277"/>
        <end position="296"/>
    </location>
</feature>
<evidence type="ECO:0000256" key="4">
    <source>
        <dbReference type="ARBA" id="ARBA00022989"/>
    </source>
</evidence>
<dbReference type="OMA" id="WHYMASI"/>
<sequence>MIIQVLNSSESLWIPVFSLNDKVYQSPTYLLFGAFLIFFYALIAYIIIRTCTIFLSIKVFHENMNVLMAWFLLQWFEAIIAKMVIIPYQIGLISIGVDPAKTFCSWSSFEKDDILIVRDKNEIMPLYVASFFLWHYMASILFAIVAITIERGCATYFIEDYESKNRRWISVLLIIITNIITIPYSYYILHNSLSLLLSYSQGVANGTFVFVGYLMLMKVNLYWKKKMGSHDNQKYSLGRKFQIEENLRSLQVSYQNERSAQNSVYFQLAKRLVTASLTYIAVTVVILIFSTLNIISQLGIVYVHYLDNCILLAAFVMSTTLLFCSHSWKEKFKNDIPFFRNFINSRVSNSHLLHRAFSNKESEAYFEQLENAWA</sequence>
<dbReference type="OrthoDB" id="5814994at2759"/>
<dbReference type="GO" id="GO:0007606">
    <property type="term" value="P:sensory perception of chemical stimulus"/>
    <property type="evidence" value="ECO:0007669"/>
    <property type="project" value="InterPro"/>
</dbReference>
<organism evidence="8">
    <name type="scientific">Caenorhabditis remanei</name>
    <name type="common">Caenorhabditis vulgaris</name>
    <dbReference type="NCBI Taxonomy" id="31234"/>
    <lineage>
        <taxon>Eukaryota</taxon>
        <taxon>Metazoa</taxon>
        <taxon>Ecdysozoa</taxon>
        <taxon>Nematoda</taxon>
        <taxon>Chromadorea</taxon>
        <taxon>Rhabditida</taxon>
        <taxon>Rhabditina</taxon>
        <taxon>Rhabditomorpha</taxon>
        <taxon>Rhabditoidea</taxon>
        <taxon>Rhabditidae</taxon>
        <taxon>Peloderinae</taxon>
        <taxon>Caenorhabditis</taxon>
    </lineage>
</organism>
<proteinExistence type="inferred from homology"/>
<keyword evidence="4 6" id="KW-1133">Transmembrane helix</keyword>
<dbReference type="EMBL" id="DS268421">
    <property type="protein sequence ID" value="EFO88622.1"/>
    <property type="molecule type" value="Genomic_DNA"/>
</dbReference>
<feature type="transmembrane region" description="Helical" evidence="6">
    <location>
        <begin position="126"/>
        <end position="147"/>
    </location>
</feature>
<protein>
    <submittedName>
        <fullName evidence="7">Uncharacterized protein</fullName>
    </submittedName>
</protein>
<feature type="transmembrane region" description="Helical" evidence="6">
    <location>
        <begin position="29"/>
        <end position="48"/>
    </location>
</feature>
<dbReference type="Proteomes" id="UP000008281">
    <property type="component" value="Unassembled WGS sequence"/>
</dbReference>
<name>E3M152_CAERE</name>
<evidence type="ECO:0000256" key="5">
    <source>
        <dbReference type="ARBA" id="ARBA00023136"/>
    </source>
</evidence>
<evidence type="ECO:0000256" key="3">
    <source>
        <dbReference type="ARBA" id="ARBA00022692"/>
    </source>
</evidence>
<dbReference type="AlphaFoldDB" id="E3M152"/>
<dbReference type="PANTHER" id="PTHR23128:SF144">
    <property type="entry name" value="SERPENTINE RECEPTOR, CLASS E (EPSILON)-RELATED"/>
    <property type="match status" value="1"/>
</dbReference>
<dbReference type="InterPro" id="IPR004151">
    <property type="entry name" value="7TM_GPCR_serpentine_rcpt_Sre"/>
</dbReference>
<feature type="transmembrane region" description="Helical" evidence="6">
    <location>
        <begin position="302"/>
        <end position="324"/>
    </location>
</feature>
<feature type="transmembrane region" description="Helical" evidence="6">
    <location>
        <begin position="69"/>
        <end position="90"/>
    </location>
</feature>
<dbReference type="HOGENOM" id="CLU_063305_1_0_1"/>
<gene>
    <name evidence="7" type="ORF">CRE_06462</name>
</gene>